<dbReference type="Proteomes" id="UP000250266">
    <property type="component" value="Unassembled WGS sequence"/>
</dbReference>
<evidence type="ECO:0000313" key="2">
    <source>
        <dbReference type="Proteomes" id="UP000250266"/>
    </source>
</evidence>
<keyword evidence="2" id="KW-1185">Reference proteome</keyword>
<gene>
    <name evidence="1" type="ORF">K432DRAFT_151418</name>
</gene>
<sequence length="181" mass="19995">MRGTVYECGKSIAPVCWGFITVNPPVSDKNTLEYVEVVAEMFLQQSSSVTCLVFEYGGEFIYRADSKVVVRIDIFGSTFQIGLCGFCTAVVARFGSEPFDSSHSAPLHNDAAAMKPRHFCYISCCRVRMTCVGLGQVELWGNDRRSIWQPRAARLNFSAAWRSPALARNACVVDGIKSFGL</sequence>
<evidence type="ECO:0000313" key="1">
    <source>
        <dbReference type="EMBL" id="OCK76244.1"/>
    </source>
</evidence>
<name>A0A8E2JBA1_9PEZI</name>
<accession>A0A8E2JBA1</accession>
<organism evidence="1 2">
    <name type="scientific">Lepidopterella palustris CBS 459.81</name>
    <dbReference type="NCBI Taxonomy" id="1314670"/>
    <lineage>
        <taxon>Eukaryota</taxon>
        <taxon>Fungi</taxon>
        <taxon>Dikarya</taxon>
        <taxon>Ascomycota</taxon>
        <taxon>Pezizomycotina</taxon>
        <taxon>Dothideomycetes</taxon>
        <taxon>Pleosporomycetidae</taxon>
        <taxon>Mytilinidiales</taxon>
        <taxon>Argynnaceae</taxon>
        <taxon>Lepidopterella</taxon>
    </lineage>
</organism>
<dbReference type="AlphaFoldDB" id="A0A8E2JBA1"/>
<dbReference type="EMBL" id="KV745229">
    <property type="protein sequence ID" value="OCK76244.1"/>
    <property type="molecule type" value="Genomic_DNA"/>
</dbReference>
<protein>
    <submittedName>
        <fullName evidence="1">Uncharacterized protein</fullName>
    </submittedName>
</protein>
<proteinExistence type="predicted"/>
<reference evidence="1 2" key="1">
    <citation type="journal article" date="2016" name="Nat. Commun.">
        <title>Ectomycorrhizal ecology is imprinted in the genome of the dominant symbiotic fungus Cenococcum geophilum.</title>
        <authorList>
            <consortium name="DOE Joint Genome Institute"/>
            <person name="Peter M."/>
            <person name="Kohler A."/>
            <person name="Ohm R.A."/>
            <person name="Kuo A."/>
            <person name="Krutzmann J."/>
            <person name="Morin E."/>
            <person name="Arend M."/>
            <person name="Barry K.W."/>
            <person name="Binder M."/>
            <person name="Choi C."/>
            <person name="Clum A."/>
            <person name="Copeland A."/>
            <person name="Grisel N."/>
            <person name="Haridas S."/>
            <person name="Kipfer T."/>
            <person name="LaButti K."/>
            <person name="Lindquist E."/>
            <person name="Lipzen A."/>
            <person name="Maire R."/>
            <person name="Meier B."/>
            <person name="Mihaltcheva S."/>
            <person name="Molinier V."/>
            <person name="Murat C."/>
            <person name="Poggeler S."/>
            <person name="Quandt C.A."/>
            <person name="Sperisen C."/>
            <person name="Tritt A."/>
            <person name="Tisserant E."/>
            <person name="Crous P.W."/>
            <person name="Henrissat B."/>
            <person name="Nehls U."/>
            <person name="Egli S."/>
            <person name="Spatafora J.W."/>
            <person name="Grigoriev I.V."/>
            <person name="Martin F.M."/>
        </authorList>
    </citation>
    <scope>NUCLEOTIDE SEQUENCE [LARGE SCALE GENOMIC DNA]</scope>
    <source>
        <strain evidence="1 2">CBS 459.81</strain>
    </source>
</reference>